<gene>
    <name evidence="2" type="ORF">DUNSADRAFT_17697</name>
</gene>
<feature type="compositionally biased region" description="Basic and acidic residues" evidence="1">
    <location>
        <begin position="360"/>
        <end position="371"/>
    </location>
</feature>
<feature type="compositionally biased region" description="Gly residues" evidence="1">
    <location>
        <begin position="340"/>
        <end position="358"/>
    </location>
</feature>
<evidence type="ECO:0000256" key="1">
    <source>
        <dbReference type="SAM" id="MobiDB-lite"/>
    </source>
</evidence>
<feature type="region of interest" description="Disordered" evidence="1">
    <location>
        <begin position="296"/>
        <end position="371"/>
    </location>
</feature>
<dbReference type="EMBL" id="MU070313">
    <property type="protein sequence ID" value="KAF5828372.1"/>
    <property type="molecule type" value="Genomic_DNA"/>
</dbReference>
<evidence type="ECO:0000313" key="2">
    <source>
        <dbReference type="EMBL" id="KAF5828372.1"/>
    </source>
</evidence>
<sequence length="371" mass="42189">MRRHNVSEEVIQAAIPCIKRALDQSPEMKQETKKMITNRANKRGDFPPSFLQHSQSKGRFHPKFDFLRPGDRADGAMEQMWVFFRGEQVPVLSVRAKIRSADELIALLVRQVHDRMPATPIRIQSADRDLMMAMLWENITINRHPDEDWTLEKEGCKDAQSLHRKIAMFGKTGDWIRVQMVLYGVGDYHDRQENARLYDDEQKLFAFVHEAGQKEPILHLQVKEDESGEERVRVLFSLEPRSDLLLGRLWSNLIVMNIDPGSDFSWLPGDVYESLLELAGGVCSALKDWRKGFWQGQSRRQNPGRGSSHHHQQRQTGRGNGGRGRGHNVLGARDRDNGGRHGGAGGQGQGGMGRQGLGRGRRDQDSRSAHH</sequence>
<keyword evidence="3" id="KW-1185">Reference proteome</keyword>
<proteinExistence type="predicted"/>
<accession>A0ABQ7G188</accession>
<reference evidence="2" key="1">
    <citation type="submission" date="2017-08" db="EMBL/GenBank/DDBJ databases">
        <authorList>
            <person name="Polle J.E."/>
            <person name="Barry K."/>
            <person name="Cushman J."/>
            <person name="Schmutz J."/>
            <person name="Tran D."/>
            <person name="Hathwaick L.T."/>
            <person name="Yim W.C."/>
            <person name="Jenkins J."/>
            <person name="Mckie-Krisberg Z.M."/>
            <person name="Prochnik S."/>
            <person name="Lindquist E."/>
            <person name="Dockter R.B."/>
            <person name="Adam C."/>
            <person name="Molina H."/>
            <person name="Bunkerborg J."/>
            <person name="Jin E."/>
            <person name="Buchheim M."/>
            <person name="Magnuson J."/>
        </authorList>
    </citation>
    <scope>NUCLEOTIDE SEQUENCE</scope>
    <source>
        <strain evidence="2">CCAP 19/18</strain>
    </source>
</reference>
<organism evidence="2 3">
    <name type="scientific">Dunaliella salina</name>
    <name type="common">Green alga</name>
    <name type="synonym">Protococcus salinus</name>
    <dbReference type="NCBI Taxonomy" id="3046"/>
    <lineage>
        <taxon>Eukaryota</taxon>
        <taxon>Viridiplantae</taxon>
        <taxon>Chlorophyta</taxon>
        <taxon>core chlorophytes</taxon>
        <taxon>Chlorophyceae</taxon>
        <taxon>CS clade</taxon>
        <taxon>Chlamydomonadales</taxon>
        <taxon>Dunaliellaceae</taxon>
        <taxon>Dunaliella</taxon>
    </lineage>
</organism>
<dbReference type="Proteomes" id="UP000815325">
    <property type="component" value="Unassembled WGS sequence"/>
</dbReference>
<evidence type="ECO:0000313" key="3">
    <source>
        <dbReference type="Proteomes" id="UP000815325"/>
    </source>
</evidence>
<comment type="caution">
    <text evidence="2">The sequence shown here is derived from an EMBL/GenBank/DDBJ whole genome shotgun (WGS) entry which is preliminary data.</text>
</comment>
<protein>
    <submittedName>
        <fullName evidence="2">Uncharacterized protein</fullName>
    </submittedName>
</protein>
<name>A0ABQ7G188_DUNSA</name>